<evidence type="ECO:0000259" key="13">
    <source>
        <dbReference type="PROSITE" id="PS51085"/>
    </source>
</evidence>
<keyword evidence="8" id="KW-0653">Protein transport</keyword>
<dbReference type="InterPro" id="IPR014041">
    <property type="entry name" value="ESCRT-II_cplx_Vps25-sub_N"/>
</dbReference>
<evidence type="ECO:0000256" key="5">
    <source>
        <dbReference type="ARBA" id="ARBA00022490"/>
    </source>
</evidence>
<evidence type="ECO:0000256" key="12">
    <source>
        <dbReference type="ARBA" id="ARBA00034078"/>
    </source>
</evidence>
<dbReference type="CDD" id="cd00207">
    <property type="entry name" value="fer2"/>
    <property type="match status" value="1"/>
</dbReference>
<evidence type="ECO:0000256" key="8">
    <source>
        <dbReference type="ARBA" id="ARBA00022927"/>
    </source>
</evidence>
<name>A0A7R9BMS4_9CRUS</name>
<dbReference type="EMBL" id="OA883197">
    <property type="protein sequence ID" value="CAD7278235.1"/>
    <property type="molecule type" value="Genomic_DNA"/>
</dbReference>
<evidence type="ECO:0000256" key="2">
    <source>
        <dbReference type="ARBA" id="ARBA00009674"/>
    </source>
</evidence>
<dbReference type="Gene3D" id="1.10.10.10">
    <property type="entry name" value="Winged helix-like DNA-binding domain superfamily/Winged helix DNA-binding domain"/>
    <property type="match status" value="1"/>
</dbReference>
<evidence type="ECO:0000256" key="11">
    <source>
        <dbReference type="ARBA" id="ARBA00030094"/>
    </source>
</evidence>
<keyword evidence="5" id="KW-0963">Cytoplasm</keyword>
<dbReference type="GO" id="GO:0000814">
    <property type="term" value="C:ESCRT II complex"/>
    <property type="evidence" value="ECO:0007669"/>
    <property type="project" value="InterPro"/>
</dbReference>
<sequence>MVEFGWPWQYSFPPFFTIQPNSATREKQLDLWCQLILDYFRHRKQYKINVHEVSTSSLFKNVSINRKLSADGIEQVLDELEKRKLLEWVDKKKESCFIYWKKPQDLADSIYHWVEQTGRSNTVCTFSELVDEEVAEGHDCVGLDRDLLLKVLSVLQSRGKAEVMNHGGVEGVNEFQMLNVGAVGRFLYRAGTLFRRDIHVSRSLRHGEFEMQDPKSEDEVVNVTFQRKDGSCFKIRGKVGDNLLYLAHRYGIEMEGACEASKACTTCHVYVHGNHLGVLPPADETEDDLLDMAPYLKENSRLGCQIVLTKELDGLKVELPRATRNFYVDGHVPQPH</sequence>
<dbReference type="Gene3D" id="3.10.20.30">
    <property type="match status" value="1"/>
</dbReference>
<keyword evidence="10" id="KW-0411">Iron-sulfur</keyword>
<gene>
    <name evidence="14" type="ORF">NMOB1V02_LOCUS5945</name>
</gene>
<dbReference type="SUPFAM" id="SSF54292">
    <property type="entry name" value="2Fe-2S ferredoxin-like"/>
    <property type="match status" value="1"/>
</dbReference>
<dbReference type="SUPFAM" id="SSF46785">
    <property type="entry name" value="Winged helix' DNA-binding domain"/>
    <property type="match status" value="2"/>
</dbReference>
<reference evidence="14" key="1">
    <citation type="submission" date="2020-11" db="EMBL/GenBank/DDBJ databases">
        <authorList>
            <person name="Tran Van P."/>
        </authorList>
    </citation>
    <scope>NUCLEOTIDE SEQUENCE</scope>
</reference>
<dbReference type="PANTHER" id="PTHR13149:SF0">
    <property type="entry name" value="VACUOLAR PROTEIN-SORTING-ASSOCIATED PROTEIN 25"/>
    <property type="match status" value="1"/>
</dbReference>
<dbReference type="PROSITE" id="PS51085">
    <property type="entry name" value="2FE2S_FER_2"/>
    <property type="match status" value="1"/>
</dbReference>
<dbReference type="InterPro" id="IPR001041">
    <property type="entry name" value="2Fe-2S_ferredoxin-type"/>
</dbReference>
<evidence type="ECO:0000256" key="9">
    <source>
        <dbReference type="ARBA" id="ARBA00023004"/>
    </source>
</evidence>
<evidence type="ECO:0000313" key="15">
    <source>
        <dbReference type="Proteomes" id="UP000678499"/>
    </source>
</evidence>
<dbReference type="Pfam" id="PF05871">
    <property type="entry name" value="ESCRT-II"/>
    <property type="match status" value="1"/>
</dbReference>
<dbReference type="InterPro" id="IPR018298">
    <property type="entry name" value="Adrenodoxin_Fe-S_BS"/>
</dbReference>
<evidence type="ECO:0000256" key="4">
    <source>
        <dbReference type="ARBA" id="ARBA00022448"/>
    </source>
</evidence>
<feature type="domain" description="2Fe-2S ferredoxin-type" evidence="13">
    <location>
        <begin position="221"/>
        <end position="323"/>
    </location>
</feature>
<evidence type="ECO:0000256" key="3">
    <source>
        <dbReference type="ARBA" id="ARBA00017934"/>
    </source>
</evidence>
<protein>
    <recommendedName>
        <fullName evidence="3">Vacuolar protein-sorting-associated protein 25</fullName>
    </recommendedName>
    <alternativeName>
        <fullName evidence="11">ESCRT-II complex subunit VPS25</fullName>
    </alternativeName>
</protein>
<dbReference type="InterPro" id="IPR036010">
    <property type="entry name" value="2Fe-2S_ferredoxin-like_sf"/>
</dbReference>
<keyword evidence="15" id="KW-1185">Reference proteome</keyword>
<dbReference type="GO" id="GO:0005198">
    <property type="term" value="F:structural molecule activity"/>
    <property type="evidence" value="ECO:0007669"/>
    <property type="project" value="TreeGrafter"/>
</dbReference>
<accession>A0A7R9BMS4</accession>
<dbReference type="Gene3D" id="1.10.10.570">
    <property type="entry name" value="Winged helix' DNA-binding domain. Chain C. Domain 1"/>
    <property type="match status" value="1"/>
</dbReference>
<dbReference type="PROSITE" id="PS00814">
    <property type="entry name" value="ADX"/>
    <property type="match status" value="1"/>
</dbReference>
<dbReference type="Pfam" id="PF00111">
    <property type="entry name" value="Fer2"/>
    <property type="match status" value="1"/>
</dbReference>
<dbReference type="GO" id="GO:0051537">
    <property type="term" value="F:2 iron, 2 sulfur cluster binding"/>
    <property type="evidence" value="ECO:0007669"/>
    <property type="project" value="UniProtKB-KW"/>
</dbReference>
<dbReference type="GO" id="GO:0046872">
    <property type="term" value="F:metal ion binding"/>
    <property type="evidence" value="ECO:0007669"/>
    <property type="project" value="UniProtKB-KW"/>
</dbReference>
<evidence type="ECO:0000256" key="1">
    <source>
        <dbReference type="ARBA" id="ARBA00004496"/>
    </source>
</evidence>
<dbReference type="GO" id="GO:0042803">
    <property type="term" value="F:protein homodimerization activity"/>
    <property type="evidence" value="ECO:0007669"/>
    <property type="project" value="TreeGrafter"/>
</dbReference>
<comment type="similarity">
    <text evidence="2">Belongs to the VPS25 family.</text>
</comment>
<comment type="subcellular location">
    <subcellularLocation>
        <location evidence="1">Cytoplasm</location>
    </subcellularLocation>
</comment>
<comment type="cofactor">
    <cofactor evidence="12">
        <name>[2Fe-2S] cluster</name>
        <dbReference type="ChEBI" id="CHEBI:190135"/>
    </cofactor>
</comment>
<dbReference type="AlphaFoldDB" id="A0A7R9BMS4"/>
<keyword evidence="4" id="KW-0813">Transport</keyword>
<dbReference type="PRINTS" id="PR00355">
    <property type="entry name" value="ADRENODOXIN"/>
</dbReference>
<keyword evidence="6" id="KW-0001">2Fe-2S</keyword>
<dbReference type="OrthoDB" id="268593at2759"/>
<dbReference type="FunFam" id="1.10.10.570:FF:000003">
    <property type="entry name" value="Vacuolar protein-sorting-associated protein 25"/>
    <property type="match status" value="1"/>
</dbReference>
<keyword evidence="7" id="KW-0479">Metal-binding</keyword>
<dbReference type="PANTHER" id="PTHR13149">
    <property type="entry name" value="VACUOLAR PROTEIN SORTING-ASSOCIATED PROTEIN VPS25"/>
    <property type="match status" value="1"/>
</dbReference>
<evidence type="ECO:0000256" key="6">
    <source>
        <dbReference type="ARBA" id="ARBA00022714"/>
    </source>
</evidence>
<evidence type="ECO:0000313" key="14">
    <source>
        <dbReference type="EMBL" id="CAD7278235.1"/>
    </source>
</evidence>
<organism evidence="14">
    <name type="scientific">Notodromas monacha</name>
    <dbReference type="NCBI Taxonomy" id="399045"/>
    <lineage>
        <taxon>Eukaryota</taxon>
        <taxon>Metazoa</taxon>
        <taxon>Ecdysozoa</taxon>
        <taxon>Arthropoda</taxon>
        <taxon>Crustacea</taxon>
        <taxon>Oligostraca</taxon>
        <taxon>Ostracoda</taxon>
        <taxon>Podocopa</taxon>
        <taxon>Podocopida</taxon>
        <taxon>Cypridocopina</taxon>
        <taxon>Cypridoidea</taxon>
        <taxon>Cyprididae</taxon>
        <taxon>Notodromas</taxon>
    </lineage>
</organism>
<evidence type="ECO:0000256" key="10">
    <source>
        <dbReference type="ARBA" id="ARBA00023014"/>
    </source>
</evidence>
<evidence type="ECO:0000256" key="7">
    <source>
        <dbReference type="ARBA" id="ARBA00022723"/>
    </source>
</evidence>
<proteinExistence type="inferred from homology"/>
<dbReference type="InterPro" id="IPR036388">
    <property type="entry name" value="WH-like_DNA-bd_sf"/>
</dbReference>
<dbReference type="EMBL" id="CAJPEX010001160">
    <property type="protein sequence ID" value="CAG0918387.1"/>
    <property type="molecule type" value="Genomic_DNA"/>
</dbReference>
<dbReference type="InterPro" id="IPR036390">
    <property type="entry name" value="WH_DNA-bd_sf"/>
</dbReference>
<dbReference type="InterPro" id="IPR001055">
    <property type="entry name" value="Adrenodoxin-like"/>
</dbReference>
<dbReference type="Proteomes" id="UP000678499">
    <property type="component" value="Unassembled WGS sequence"/>
</dbReference>
<dbReference type="InterPro" id="IPR008570">
    <property type="entry name" value="ESCRT-II_cplx_Vps25-sub"/>
</dbReference>
<dbReference type="InterPro" id="IPR012675">
    <property type="entry name" value="Beta-grasp_dom_sf"/>
</dbReference>
<keyword evidence="9" id="KW-0408">Iron</keyword>
<dbReference type="GO" id="GO:0043328">
    <property type="term" value="P:protein transport to vacuole involved in ubiquitin-dependent protein catabolic process via the multivesicular body sorting pathway"/>
    <property type="evidence" value="ECO:0007669"/>
    <property type="project" value="TreeGrafter"/>
</dbReference>
<dbReference type="GO" id="GO:0140647">
    <property type="term" value="P:P450-containing electron transport chain"/>
    <property type="evidence" value="ECO:0007669"/>
    <property type="project" value="InterPro"/>
</dbReference>